<accession>L7VQ82</accession>
<dbReference type="EMBL" id="CP004044">
    <property type="protein sequence ID" value="AGC68581.1"/>
    <property type="molecule type" value="Genomic_DNA"/>
</dbReference>
<evidence type="ECO:0000313" key="1">
    <source>
        <dbReference type="EMBL" id="AGC68581.1"/>
    </source>
</evidence>
<organism evidence="1 2">
    <name type="scientific">Thermoclostridium stercorarium (strain ATCC 35414 / DSM 8532 / NCIMB 11754)</name>
    <name type="common">Clostridium stercorarium</name>
    <dbReference type="NCBI Taxonomy" id="1121335"/>
    <lineage>
        <taxon>Bacteria</taxon>
        <taxon>Bacillati</taxon>
        <taxon>Bacillota</taxon>
        <taxon>Clostridia</taxon>
        <taxon>Eubacteriales</taxon>
        <taxon>Oscillospiraceae</taxon>
        <taxon>Thermoclostridium</taxon>
    </lineage>
</organism>
<keyword evidence="2" id="KW-1185">Reference proteome</keyword>
<proteinExistence type="predicted"/>
<dbReference type="STRING" id="1121335.Cst_c15950"/>
<dbReference type="Proteomes" id="UP000011220">
    <property type="component" value="Chromosome"/>
</dbReference>
<reference evidence="1 2" key="1">
    <citation type="journal article" date="2013" name="Genome Announc.">
        <title>Complete genome sequence of Clostridium stercorarium subsp. stercorarium strain DSM 8532, a thermophilic degrader of plant cell wall fibers.</title>
        <authorList>
            <person name="Poehlein A."/>
            <person name="Zverlov V.V."/>
            <person name="Daniel R."/>
            <person name="Schwarz W.H."/>
            <person name="Liebl W."/>
        </authorList>
    </citation>
    <scope>NUCLEOTIDE SEQUENCE [LARGE SCALE GENOMIC DNA]</scope>
    <source>
        <strain evidence="2">ATCC 35414 / DSM 8532 / NCIMB 11754</strain>
    </source>
</reference>
<dbReference type="KEGG" id="css:Cst_c15950"/>
<evidence type="ECO:0000313" key="2">
    <source>
        <dbReference type="Proteomes" id="UP000011220"/>
    </source>
</evidence>
<sequence length="39" mass="4736">MRTKDDFEDAYNTIKYENFRKLMDICFELASYFSFSKAP</sequence>
<gene>
    <name evidence="1" type="ordered locus">Cst_c15950</name>
</gene>
<protein>
    <submittedName>
        <fullName evidence="1">Uncharacterized protein</fullName>
    </submittedName>
</protein>
<dbReference type="AlphaFoldDB" id="L7VQ82"/>
<name>L7VQ82_THES1</name>